<evidence type="ECO:0000313" key="3">
    <source>
        <dbReference type="EMBL" id="MEW9304578.1"/>
    </source>
</evidence>
<comment type="caution">
    <text evidence="3">The sequence shown here is derived from an EMBL/GenBank/DDBJ whole genome shotgun (WGS) entry which is preliminary data.</text>
</comment>
<evidence type="ECO:0000313" key="4">
    <source>
        <dbReference type="Proteomes" id="UP001555786"/>
    </source>
</evidence>
<dbReference type="CDD" id="cd13926">
    <property type="entry name" value="N-acetylmuramidase_GH108"/>
    <property type="match status" value="1"/>
</dbReference>
<keyword evidence="4" id="KW-1185">Reference proteome</keyword>
<proteinExistence type="predicted"/>
<dbReference type="InterPro" id="IPR023346">
    <property type="entry name" value="Lysozyme-like_dom_sf"/>
</dbReference>
<dbReference type="Pfam" id="PF09374">
    <property type="entry name" value="PG_binding_3"/>
    <property type="match status" value="1"/>
</dbReference>
<dbReference type="SUPFAM" id="SSF53955">
    <property type="entry name" value="Lysozyme-like"/>
    <property type="match status" value="1"/>
</dbReference>
<name>A0ABV3PG37_9HYPH</name>
<protein>
    <submittedName>
        <fullName evidence="3">Glycosyl hydrolase 108 family protein</fullName>
    </submittedName>
</protein>
<sequence>MSDTLAQSIKLVFGSEGGYVNHPRDPGGATKYGITAATLGAWRKLGRKAMPPEVAALTLAEATRILDKQYAQPIRYAELPSPIDYVVFDEAVNSGPVQAIKDLQACVGAKVDGNIGINTLRAVQGINDRAALVRKLCTRRLSFMRRLKTWVTFGRGWTNRVNHVQATALAMIK</sequence>
<gene>
    <name evidence="3" type="ORF">ABXS05_03445</name>
</gene>
<keyword evidence="3" id="KW-0378">Hydrolase</keyword>
<accession>A0ABV3PG37</accession>
<evidence type="ECO:0000259" key="2">
    <source>
        <dbReference type="Pfam" id="PF09374"/>
    </source>
</evidence>
<dbReference type="InterPro" id="IPR018537">
    <property type="entry name" value="Peptidoglycan-bd_3"/>
</dbReference>
<dbReference type="RefSeq" id="WP_367622935.1">
    <property type="nucleotide sequence ID" value="NZ_JBFNQD010000001.1"/>
</dbReference>
<evidence type="ECO:0000259" key="1">
    <source>
        <dbReference type="Pfam" id="PF05838"/>
    </source>
</evidence>
<dbReference type="Pfam" id="PF05838">
    <property type="entry name" value="Glyco_hydro_108"/>
    <property type="match status" value="1"/>
</dbReference>
<dbReference type="GO" id="GO:0016787">
    <property type="term" value="F:hydrolase activity"/>
    <property type="evidence" value="ECO:0007669"/>
    <property type="project" value="UniProtKB-KW"/>
</dbReference>
<feature type="domain" description="TtsA-like Glycoside hydrolase family 108" evidence="1">
    <location>
        <begin position="10"/>
        <end position="95"/>
    </location>
</feature>
<feature type="domain" description="Peptidoglycan binding" evidence="2">
    <location>
        <begin position="99"/>
        <end position="160"/>
    </location>
</feature>
<dbReference type="EMBL" id="JBFNQD010000001">
    <property type="protein sequence ID" value="MEW9304578.1"/>
    <property type="molecule type" value="Genomic_DNA"/>
</dbReference>
<dbReference type="Proteomes" id="UP001555786">
    <property type="component" value="Unassembled WGS sequence"/>
</dbReference>
<dbReference type="InterPro" id="IPR008565">
    <property type="entry name" value="TtsA-like_GH18_dom"/>
</dbReference>
<organism evidence="3 4">
    <name type="scientific">Labrys neptuniae</name>
    <dbReference type="NCBI Taxonomy" id="376174"/>
    <lineage>
        <taxon>Bacteria</taxon>
        <taxon>Pseudomonadati</taxon>
        <taxon>Pseudomonadota</taxon>
        <taxon>Alphaproteobacteria</taxon>
        <taxon>Hyphomicrobiales</taxon>
        <taxon>Xanthobacteraceae</taxon>
        <taxon>Labrys</taxon>
    </lineage>
</organism>
<dbReference type="Gene3D" id="1.20.141.10">
    <property type="entry name" value="Chitosanase, subunit A, domain 1"/>
    <property type="match status" value="1"/>
</dbReference>
<reference evidence="3 4" key="1">
    <citation type="submission" date="2024-07" db="EMBL/GenBank/DDBJ databases">
        <title>Description of Labrys sedimenti sp. nov., isolated from a diclofenac-degrading enrichment culture.</title>
        <authorList>
            <person name="Tancsics A."/>
            <person name="Csepanyi A."/>
        </authorList>
    </citation>
    <scope>NUCLEOTIDE SEQUENCE [LARGE SCALE GENOMIC DNA]</scope>
    <source>
        <strain evidence="3 4">LMG 23578</strain>
    </source>
</reference>